<dbReference type="SMART" id="SM00320">
    <property type="entry name" value="WD40"/>
    <property type="match status" value="3"/>
</dbReference>
<dbReference type="STRING" id="645134.A0A0L0HU05"/>
<dbReference type="OMA" id="HITHFQL"/>
<dbReference type="VEuPathDB" id="FungiDB:SPPG_00088"/>
<reference evidence="2 3" key="1">
    <citation type="submission" date="2009-08" db="EMBL/GenBank/DDBJ databases">
        <title>The Genome Sequence of Spizellomyces punctatus strain DAOM BR117.</title>
        <authorList>
            <consortium name="The Broad Institute Genome Sequencing Platform"/>
            <person name="Russ C."/>
            <person name="Cuomo C."/>
            <person name="Shea T."/>
            <person name="Young S.K."/>
            <person name="Zeng Q."/>
            <person name="Koehrsen M."/>
            <person name="Haas B."/>
            <person name="Borodovsky M."/>
            <person name="Guigo R."/>
            <person name="Alvarado L."/>
            <person name="Berlin A."/>
            <person name="Bochicchio J."/>
            <person name="Borenstein D."/>
            <person name="Chapman S."/>
            <person name="Chen Z."/>
            <person name="Engels R."/>
            <person name="Freedman E."/>
            <person name="Gellesch M."/>
            <person name="Goldberg J."/>
            <person name="Griggs A."/>
            <person name="Gujja S."/>
            <person name="Heiman D."/>
            <person name="Hepburn T."/>
            <person name="Howarth C."/>
            <person name="Jen D."/>
            <person name="Larson L."/>
            <person name="Lewis B."/>
            <person name="Mehta T."/>
            <person name="Park D."/>
            <person name="Pearson M."/>
            <person name="Roberts A."/>
            <person name="Saif S."/>
            <person name="Shenoy N."/>
            <person name="Sisk P."/>
            <person name="Stolte C."/>
            <person name="Sykes S."/>
            <person name="Thomson T."/>
            <person name="Walk T."/>
            <person name="White J."/>
            <person name="Yandava C."/>
            <person name="Burger G."/>
            <person name="Gray M.W."/>
            <person name="Holland P.W.H."/>
            <person name="King N."/>
            <person name="Lang F.B.F."/>
            <person name="Roger A.J."/>
            <person name="Ruiz-Trillo I."/>
            <person name="Lander E."/>
            <person name="Nusbaum C."/>
        </authorList>
    </citation>
    <scope>NUCLEOTIDE SEQUENCE [LARGE SCALE GENOMIC DNA]</scope>
    <source>
        <strain evidence="2 3">DAOM BR117</strain>
    </source>
</reference>
<dbReference type="SUPFAM" id="SSF50978">
    <property type="entry name" value="WD40 repeat-like"/>
    <property type="match status" value="1"/>
</dbReference>
<protein>
    <submittedName>
        <fullName evidence="2">Uncharacterized protein</fullName>
    </submittedName>
</protein>
<name>A0A0L0HU05_SPIPD</name>
<organism evidence="2 3">
    <name type="scientific">Spizellomyces punctatus (strain DAOM BR117)</name>
    <dbReference type="NCBI Taxonomy" id="645134"/>
    <lineage>
        <taxon>Eukaryota</taxon>
        <taxon>Fungi</taxon>
        <taxon>Fungi incertae sedis</taxon>
        <taxon>Chytridiomycota</taxon>
        <taxon>Chytridiomycota incertae sedis</taxon>
        <taxon>Chytridiomycetes</taxon>
        <taxon>Spizellomycetales</taxon>
        <taxon>Spizellomycetaceae</taxon>
        <taxon>Spizellomyces</taxon>
    </lineage>
</organism>
<dbReference type="Pfam" id="PF00400">
    <property type="entry name" value="WD40"/>
    <property type="match status" value="1"/>
</dbReference>
<keyword evidence="1" id="KW-0853">WD repeat</keyword>
<evidence type="ECO:0000313" key="3">
    <source>
        <dbReference type="Proteomes" id="UP000053201"/>
    </source>
</evidence>
<dbReference type="Proteomes" id="UP000053201">
    <property type="component" value="Unassembled WGS sequence"/>
</dbReference>
<keyword evidence="3" id="KW-1185">Reference proteome</keyword>
<dbReference type="InterPro" id="IPR015943">
    <property type="entry name" value="WD40/YVTN_repeat-like_dom_sf"/>
</dbReference>
<dbReference type="InParanoid" id="A0A0L0HU05"/>
<dbReference type="eggNOG" id="ENOG502QPI7">
    <property type="taxonomic scope" value="Eukaryota"/>
</dbReference>
<sequence length="440" mass="49122">MDYDEFDYTDTVEENDEPSFGLSMPKEVTVQDVQVGKVDIQGIDWSQLPIPRDKFRESRVRNYGNYKNMSIAQDAILDEMLTVRRDGSYYGFRHAQLHSKCHIVHFQLRNLLWATSKNDVFYTNRHGVCHWCPVSKTTRMALDLKKHDMGGMKVSSMVAKEGLLMVGGFSGEYICRRLDSRATIWKGCVTTDPNGITNHMDIFESRSGAKQAIISSNDERTRIMDAKTMQVQKTLTFKWPINCTTLSPDRRMLCVVGDNPNTLIVDSEAGEHLATLKGHIDYSFACAWSPCGRLVATGNQDMTTRIYDTRNLSHTLAVLPAIMGAVRSIRFSDDGRHMVFAEPADFVHIVDLTSAPTEIIRGPYGSIMSPDSAYRTQVVDFFGEIAGVSFTPGGSGDGADGLFVGIADPKYGSIIEMERDQYSSKSFWTGASACVQDVFV</sequence>
<dbReference type="InterPro" id="IPR001680">
    <property type="entry name" value="WD40_rpt"/>
</dbReference>
<dbReference type="Gene3D" id="2.130.10.10">
    <property type="entry name" value="YVTN repeat-like/Quinoprotein amine dehydrogenase"/>
    <property type="match status" value="1"/>
</dbReference>
<dbReference type="PANTHER" id="PTHR43991">
    <property type="entry name" value="WD REPEAT PROTEIN (AFU_ORTHOLOGUE AFUA_8G05640)-RELATED"/>
    <property type="match status" value="1"/>
</dbReference>
<dbReference type="PANTHER" id="PTHR43991:SF12">
    <property type="entry name" value="WD REPEAT PROTEIN (AFU_ORTHOLOGUE AFUA_8G05640)"/>
    <property type="match status" value="1"/>
</dbReference>
<evidence type="ECO:0000256" key="1">
    <source>
        <dbReference type="PROSITE-ProRule" id="PRU00221"/>
    </source>
</evidence>
<evidence type="ECO:0000313" key="2">
    <source>
        <dbReference type="EMBL" id="KND04359.1"/>
    </source>
</evidence>
<gene>
    <name evidence="2" type="ORF">SPPG_00088</name>
</gene>
<dbReference type="InterPro" id="IPR036322">
    <property type="entry name" value="WD40_repeat_dom_sf"/>
</dbReference>
<feature type="repeat" description="WD" evidence="1">
    <location>
        <begin position="276"/>
        <end position="317"/>
    </location>
</feature>
<dbReference type="EMBL" id="KQ257450">
    <property type="protein sequence ID" value="KND04359.1"/>
    <property type="molecule type" value="Genomic_DNA"/>
</dbReference>
<dbReference type="OrthoDB" id="20669at2759"/>
<dbReference type="GeneID" id="27683840"/>
<proteinExistence type="predicted"/>
<dbReference type="PROSITE" id="PS50082">
    <property type="entry name" value="WD_REPEATS_2"/>
    <property type="match status" value="1"/>
</dbReference>
<dbReference type="FunCoup" id="A0A0L0HU05">
    <property type="interactions" value="27"/>
</dbReference>
<accession>A0A0L0HU05</accession>
<dbReference type="RefSeq" id="XP_016612398.1">
    <property type="nucleotide sequence ID" value="XM_016748425.1"/>
</dbReference>
<dbReference type="AlphaFoldDB" id="A0A0L0HU05"/>